<gene>
    <name evidence="3" type="ORF">CPT75_06175</name>
</gene>
<keyword evidence="4" id="KW-1185">Reference proteome</keyword>
<evidence type="ECO:0000313" key="3">
    <source>
        <dbReference type="EMBL" id="PWT26727.1"/>
    </source>
</evidence>
<dbReference type="NCBIfam" id="TIGR00254">
    <property type="entry name" value="GGDEF"/>
    <property type="match status" value="1"/>
</dbReference>
<feature type="domain" description="GGDEF" evidence="2">
    <location>
        <begin position="201"/>
        <end position="326"/>
    </location>
</feature>
<feature type="transmembrane region" description="Helical" evidence="1">
    <location>
        <begin position="7"/>
        <end position="32"/>
    </location>
</feature>
<proteinExistence type="predicted"/>
<name>A0A317FZQ8_BUTFI</name>
<organism evidence="3 4">
    <name type="scientific">Butyrivibrio fibrisolvens</name>
    <dbReference type="NCBI Taxonomy" id="831"/>
    <lineage>
        <taxon>Bacteria</taxon>
        <taxon>Bacillati</taxon>
        <taxon>Bacillota</taxon>
        <taxon>Clostridia</taxon>
        <taxon>Lachnospirales</taxon>
        <taxon>Lachnospiraceae</taxon>
        <taxon>Butyrivibrio</taxon>
    </lineage>
</organism>
<dbReference type="Proteomes" id="UP000245488">
    <property type="component" value="Chromosome"/>
</dbReference>
<keyword evidence="1" id="KW-1133">Transmembrane helix</keyword>
<dbReference type="InterPro" id="IPR000014">
    <property type="entry name" value="PAS"/>
</dbReference>
<dbReference type="InterPro" id="IPR013656">
    <property type="entry name" value="PAS_4"/>
</dbReference>
<evidence type="ECO:0000259" key="2">
    <source>
        <dbReference type="PROSITE" id="PS50887"/>
    </source>
</evidence>
<keyword evidence="1" id="KW-0472">Membrane</keyword>
<dbReference type="InterPro" id="IPR035965">
    <property type="entry name" value="PAS-like_dom_sf"/>
</dbReference>
<dbReference type="SMART" id="SM00267">
    <property type="entry name" value="GGDEF"/>
    <property type="match status" value="1"/>
</dbReference>
<accession>A0A317FZQ8</accession>
<dbReference type="CDD" id="cd01949">
    <property type="entry name" value="GGDEF"/>
    <property type="match status" value="1"/>
</dbReference>
<dbReference type="PANTHER" id="PTHR44757">
    <property type="entry name" value="DIGUANYLATE CYCLASE DGCP"/>
    <property type="match status" value="1"/>
</dbReference>
<dbReference type="InterPro" id="IPR000160">
    <property type="entry name" value="GGDEF_dom"/>
</dbReference>
<dbReference type="PROSITE" id="PS50887">
    <property type="entry name" value="GGDEF"/>
    <property type="match status" value="1"/>
</dbReference>
<protein>
    <recommendedName>
        <fullName evidence="2">GGDEF domain-containing protein</fullName>
    </recommendedName>
</protein>
<dbReference type="InterPro" id="IPR043128">
    <property type="entry name" value="Rev_trsase/Diguanyl_cyclase"/>
</dbReference>
<dbReference type="Gene3D" id="3.30.70.270">
    <property type="match status" value="1"/>
</dbReference>
<dbReference type="InterPro" id="IPR052155">
    <property type="entry name" value="Biofilm_reg_signaling"/>
</dbReference>
<reference evidence="3 4" key="1">
    <citation type="submission" date="2017-09" db="EMBL/GenBank/DDBJ databases">
        <title>High-quality draft genome sequence of Butyrivibrio fibrisolvens INBov1, isolated from cow rumen.</title>
        <authorList>
            <person name="Rodriguez Hernaez J."/>
            <person name="Rivarola M."/>
            <person name="Paniego N."/>
            <person name="Cravero S."/>
            <person name="Ceron Cucchi M."/>
            <person name="Martinez M.C."/>
        </authorList>
    </citation>
    <scope>NUCLEOTIDE SEQUENCE [LARGE SCALE GENOMIC DNA]</scope>
    <source>
        <strain evidence="3 4">INBov1</strain>
    </source>
</reference>
<evidence type="ECO:0000313" key="4">
    <source>
        <dbReference type="Proteomes" id="UP000245488"/>
    </source>
</evidence>
<dbReference type="PANTHER" id="PTHR44757:SF2">
    <property type="entry name" value="BIOFILM ARCHITECTURE MAINTENANCE PROTEIN MBAA"/>
    <property type="match status" value="1"/>
</dbReference>
<dbReference type="SUPFAM" id="SSF55073">
    <property type="entry name" value="Nucleotide cyclase"/>
    <property type="match status" value="1"/>
</dbReference>
<keyword evidence="1" id="KW-0812">Transmembrane</keyword>
<dbReference type="CDD" id="cd00130">
    <property type="entry name" value="PAS"/>
    <property type="match status" value="1"/>
</dbReference>
<dbReference type="AlphaFoldDB" id="A0A317FZQ8"/>
<comment type="caution">
    <text evidence="3">The sequence shown here is derived from an EMBL/GenBank/DDBJ whole genome shotgun (WGS) entry which is preliminary data.</text>
</comment>
<sequence>MSFFICFFYLLFLSAFLLHYFLYSLNTIYYLYSYRTHIMDRITDSNLLDNILKLLPVGIFWKDSDRRFLGANQMFLDYYGLSGIDDIIGKNDEDMGWHIDPEPFKKIELQVLNTGQSILNVPGECIVKGKLRKIKASKCPLYSDGKIIGLVGYFLDITDEVEEKNRLSYLSNTDDLTGILNRRAFGNIILEYEKQYKAKKTDFVLFMIDLDHFKRINDKHGHEYGNMVLISVAKSISNACGESSIAFRYGGDEFIVIHQLFSSSDIESLEKRIYRYIDSPLNIDGNNISIKASIGHAIYSETLSIDTLLELSDNRMYDVKKLHHRV</sequence>
<evidence type="ECO:0000256" key="1">
    <source>
        <dbReference type="SAM" id="Phobius"/>
    </source>
</evidence>
<dbReference type="Pfam" id="PF08448">
    <property type="entry name" value="PAS_4"/>
    <property type="match status" value="1"/>
</dbReference>
<dbReference type="Gene3D" id="3.30.450.20">
    <property type="entry name" value="PAS domain"/>
    <property type="match status" value="1"/>
</dbReference>
<dbReference type="SMART" id="SM00091">
    <property type="entry name" value="PAS"/>
    <property type="match status" value="1"/>
</dbReference>
<dbReference type="Pfam" id="PF00990">
    <property type="entry name" value="GGDEF"/>
    <property type="match status" value="1"/>
</dbReference>
<dbReference type="InterPro" id="IPR029787">
    <property type="entry name" value="Nucleotide_cyclase"/>
</dbReference>
<dbReference type="SUPFAM" id="SSF55785">
    <property type="entry name" value="PYP-like sensor domain (PAS domain)"/>
    <property type="match status" value="1"/>
</dbReference>
<dbReference type="EMBL" id="NXNG01000001">
    <property type="protein sequence ID" value="PWT26727.1"/>
    <property type="molecule type" value="Genomic_DNA"/>
</dbReference>